<dbReference type="InterPro" id="IPR008271">
    <property type="entry name" value="Ser/Thr_kinase_AS"/>
</dbReference>
<keyword evidence="3" id="KW-0418">Kinase</keyword>
<evidence type="ECO:0000256" key="4">
    <source>
        <dbReference type="ARBA" id="ARBA00022840"/>
    </source>
</evidence>
<feature type="transmembrane region" description="Helical" evidence="7">
    <location>
        <begin position="335"/>
        <end position="360"/>
    </location>
</feature>
<keyword evidence="7" id="KW-0812">Transmembrane</keyword>
<proteinExistence type="predicted"/>
<evidence type="ECO:0000313" key="10">
    <source>
        <dbReference type="Proteomes" id="UP000029385"/>
    </source>
</evidence>
<dbReference type="GO" id="GO:0004674">
    <property type="term" value="F:protein serine/threonine kinase activity"/>
    <property type="evidence" value="ECO:0007669"/>
    <property type="project" value="TreeGrafter"/>
</dbReference>
<evidence type="ECO:0000256" key="6">
    <source>
        <dbReference type="SAM" id="MobiDB-lite"/>
    </source>
</evidence>
<dbReference type="SUPFAM" id="SSF56112">
    <property type="entry name" value="Protein kinase-like (PK-like)"/>
    <property type="match status" value="1"/>
</dbReference>
<dbReference type="AlphaFoldDB" id="A0A091BFE9"/>
<dbReference type="Gene3D" id="3.30.200.20">
    <property type="entry name" value="Phosphorylase Kinase, domain 1"/>
    <property type="match status" value="1"/>
</dbReference>
<dbReference type="EMBL" id="AVCI01000006">
    <property type="protein sequence ID" value="KFN43110.1"/>
    <property type="molecule type" value="Genomic_DNA"/>
</dbReference>
<protein>
    <recommendedName>
        <fullName evidence="8">Protein kinase domain-containing protein</fullName>
    </recommendedName>
</protein>
<comment type="caution">
    <text evidence="9">The sequence shown here is derived from an EMBL/GenBank/DDBJ whole genome shotgun (WGS) entry which is preliminary data.</text>
</comment>
<sequence length="549" mass="58259">MIAGYKILHELGRGGMATVYRAVQESLGREVALKVMAPELARDPAYAERFLREGKVVARLRHRNIVTVHDIGVTNEGAPYMAMEFVPGGSVAARIGSIDAATALRCVREIGSALDHAHRNGVVHRDVKPENILCHEDGSFLLSDFGVARLSEATSSLTAEGATLGTPQYMSPEQWRGEELDGRSDLYALGVLFYQLLTGAAPYSGTDGWAIGMQHMTAEVPRLPADKAMFQPLLDSLLAKQRENRPMDGAEVARRADLLLSQLRSLPPPPPNVAPAGLTTPLPARPAPPPRPATPPPALPRATPAPVPPPMHAHSHSGTVQRAVAVPAPASSSKLGLLLAIGAGGFLLLILLTIGGYFMFKGIADKVPDTTADASDASSGLDADTGTGTDTPSTDTGSLDKADDSSDSGSSAGTAPDPVVKAELDSLGVSYEIDEDGDFKILQRMDDGRTQQNWVRTPVEEYGTLRVREIWSVGYRAEGEEIPQDIALQLLRDTHDKTLGGWTSQTGTAVFVVKIPADASADQLKDAIDAASSTADAMELVLTGSKDEF</sequence>
<dbReference type="Proteomes" id="UP000029385">
    <property type="component" value="Unassembled WGS sequence"/>
</dbReference>
<feature type="compositionally biased region" description="Pro residues" evidence="6">
    <location>
        <begin position="283"/>
        <end position="311"/>
    </location>
</feature>
<keyword evidence="10" id="KW-1185">Reference proteome</keyword>
<feature type="binding site" evidence="5">
    <location>
        <position position="34"/>
    </location>
    <ligand>
        <name>ATP</name>
        <dbReference type="ChEBI" id="CHEBI:30616"/>
    </ligand>
</feature>
<feature type="compositionally biased region" description="Low complexity" evidence="6">
    <location>
        <begin position="407"/>
        <end position="417"/>
    </location>
</feature>
<keyword evidence="7" id="KW-0472">Membrane</keyword>
<dbReference type="PROSITE" id="PS00108">
    <property type="entry name" value="PROTEIN_KINASE_ST"/>
    <property type="match status" value="1"/>
</dbReference>
<dbReference type="Gene3D" id="1.10.510.10">
    <property type="entry name" value="Transferase(Phosphotransferase) domain 1"/>
    <property type="match status" value="1"/>
</dbReference>
<dbReference type="PATRIC" id="fig|1121015.4.peg.1707"/>
<evidence type="ECO:0000256" key="3">
    <source>
        <dbReference type="ARBA" id="ARBA00022777"/>
    </source>
</evidence>
<dbReference type="OrthoDB" id="6238810at2"/>
<accession>A0A091BFE9</accession>
<organism evidence="9 10">
    <name type="scientific">Arenimonas oryziterrae DSM 21050 = YC6267</name>
    <dbReference type="NCBI Taxonomy" id="1121015"/>
    <lineage>
        <taxon>Bacteria</taxon>
        <taxon>Pseudomonadati</taxon>
        <taxon>Pseudomonadota</taxon>
        <taxon>Gammaproteobacteria</taxon>
        <taxon>Lysobacterales</taxon>
        <taxon>Lysobacteraceae</taxon>
        <taxon>Arenimonas</taxon>
    </lineage>
</organism>
<keyword evidence="2 5" id="KW-0547">Nucleotide-binding</keyword>
<evidence type="ECO:0000256" key="1">
    <source>
        <dbReference type="ARBA" id="ARBA00022679"/>
    </source>
</evidence>
<evidence type="ECO:0000313" key="9">
    <source>
        <dbReference type="EMBL" id="KFN43110.1"/>
    </source>
</evidence>
<gene>
    <name evidence="9" type="ORF">N789_11145</name>
</gene>
<feature type="compositionally biased region" description="Low complexity" evidence="6">
    <location>
        <begin position="370"/>
        <end position="397"/>
    </location>
</feature>
<dbReference type="PROSITE" id="PS50011">
    <property type="entry name" value="PROTEIN_KINASE_DOM"/>
    <property type="match status" value="1"/>
</dbReference>
<dbReference type="PANTHER" id="PTHR43289">
    <property type="entry name" value="MITOGEN-ACTIVATED PROTEIN KINASE KINASE KINASE 20-RELATED"/>
    <property type="match status" value="1"/>
</dbReference>
<dbReference type="Pfam" id="PF00069">
    <property type="entry name" value="Pkinase"/>
    <property type="match status" value="1"/>
</dbReference>
<evidence type="ECO:0000256" key="7">
    <source>
        <dbReference type="SAM" id="Phobius"/>
    </source>
</evidence>
<evidence type="ECO:0000256" key="5">
    <source>
        <dbReference type="PROSITE-ProRule" id="PRU10141"/>
    </source>
</evidence>
<feature type="region of interest" description="Disordered" evidence="6">
    <location>
        <begin position="263"/>
        <end position="320"/>
    </location>
</feature>
<dbReference type="InterPro" id="IPR017441">
    <property type="entry name" value="Protein_kinase_ATP_BS"/>
</dbReference>
<dbReference type="PROSITE" id="PS00107">
    <property type="entry name" value="PROTEIN_KINASE_ATP"/>
    <property type="match status" value="1"/>
</dbReference>
<dbReference type="eggNOG" id="COG0515">
    <property type="taxonomic scope" value="Bacteria"/>
</dbReference>
<feature type="region of interest" description="Disordered" evidence="6">
    <location>
        <begin position="370"/>
        <end position="419"/>
    </location>
</feature>
<dbReference type="GO" id="GO:0005524">
    <property type="term" value="F:ATP binding"/>
    <property type="evidence" value="ECO:0007669"/>
    <property type="project" value="UniProtKB-UniRule"/>
</dbReference>
<evidence type="ECO:0000256" key="2">
    <source>
        <dbReference type="ARBA" id="ARBA00022741"/>
    </source>
</evidence>
<feature type="domain" description="Protein kinase" evidence="8">
    <location>
        <begin position="5"/>
        <end position="260"/>
    </location>
</feature>
<dbReference type="InterPro" id="IPR000719">
    <property type="entry name" value="Prot_kinase_dom"/>
</dbReference>
<dbReference type="InterPro" id="IPR011009">
    <property type="entry name" value="Kinase-like_dom_sf"/>
</dbReference>
<keyword evidence="4 5" id="KW-0067">ATP-binding</keyword>
<keyword evidence="1" id="KW-0808">Transferase</keyword>
<dbReference type="PANTHER" id="PTHR43289:SF6">
    <property type="entry name" value="SERINE_THREONINE-PROTEIN KINASE NEKL-3"/>
    <property type="match status" value="1"/>
</dbReference>
<keyword evidence="7" id="KW-1133">Transmembrane helix</keyword>
<dbReference type="RefSeq" id="WP_022970066.1">
    <property type="nucleotide sequence ID" value="NZ_ATVD01000005.1"/>
</dbReference>
<reference evidence="9 10" key="1">
    <citation type="submission" date="2013-09" db="EMBL/GenBank/DDBJ databases">
        <title>Genome sequencing of Arenimonas oryziterrae.</title>
        <authorList>
            <person name="Chen F."/>
            <person name="Wang G."/>
        </authorList>
    </citation>
    <scope>NUCLEOTIDE SEQUENCE [LARGE SCALE GENOMIC DNA]</scope>
    <source>
        <strain evidence="9 10">YC6267</strain>
    </source>
</reference>
<dbReference type="CDD" id="cd14014">
    <property type="entry name" value="STKc_PknB_like"/>
    <property type="match status" value="1"/>
</dbReference>
<dbReference type="SMART" id="SM00220">
    <property type="entry name" value="S_TKc"/>
    <property type="match status" value="1"/>
</dbReference>
<evidence type="ECO:0000259" key="8">
    <source>
        <dbReference type="PROSITE" id="PS50011"/>
    </source>
</evidence>
<dbReference type="STRING" id="1121015.GCA_000420545_02460"/>
<name>A0A091BFE9_9GAMM</name>